<dbReference type="InterPro" id="IPR001736">
    <property type="entry name" value="PLipase_D/transphosphatidylase"/>
</dbReference>
<organism evidence="2 3">
    <name type="scientific">Heliorestis acidaminivorans</name>
    <dbReference type="NCBI Taxonomy" id="553427"/>
    <lineage>
        <taxon>Bacteria</taxon>
        <taxon>Bacillati</taxon>
        <taxon>Bacillota</taxon>
        <taxon>Clostridia</taxon>
        <taxon>Eubacteriales</taxon>
        <taxon>Heliobacteriaceae</taxon>
        <taxon>Heliorestis</taxon>
    </lineage>
</organism>
<reference evidence="2 3" key="1">
    <citation type="submission" date="2019-10" db="EMBL/GenBank/DDBJ databases">
        <title>Whole-genome sequence of the extremophile Heliorestis acidaminivorans DSM 24790.</title>
        <authorList>
            <person name="Kyndt J.A."/>
            <person name="Meyer T.E."/>
        </authorList>
    </citation>
    <scope>NUCLEOTIDE SEQUENCE [LARGE SCALE GENOMIC DNA]</scope>
    <source>
        <strain evidence="2 3">DSM 24790</strain>
    </source>
</reference>
<evidence type="ECO:0000313" key="2">
    <source>
        <dbReference type="EMBL" id="KAB2953745.1"/>
    </source>
</evidence>
<dbReference type="GO" id="GO:0006793">
    <property type="term" value="P:phosphorus metabolic process"/>
    <property type="evidence" value="ECO:0007669"/>
    <property type="project" value="UniProtKB-ARBA"/>
</dbReference>
<dbReference type="Proteomes" id="UP000468766">
    <property type="component" value="Unassembled WGS sequence"/>
</dbReference>
<dbReference type="AlphaFoldDB" id="A0A6I0ET02"/>
<dbReference type="PROSITE" id="PS50035">
    <property type="entry name" value="PLD"/>
    <property type="match status" value="1"/>
</dbReference>
<dbReference type="EMBL" id="WBXO01000002">
    <property type="protein sequence ID" value="KAB2953745.1"/>
    <property type="molecule type" value="Genomic_DNA"/>
</dbReference>
<evidence type="ECO:0000259" key="1">
    <source>
        <dbReference type="PROSITE" id="PS50035"/>
    </source>
</evidence>
<keyword evidence="3" id="KW-1185">Reference proteome</keyword>
<accession>A0A6I0ET02</accession>
<comment type="caution">
    <text evidence="2">The sequence shown here is derived from an EMBL/GenBank/DDBJ whole genome shotgun (WGS) entry which is preliminary data.</text>
</comment>
<gene>
    <name evidence="2" type="ORF">F9B85_03765</name>
</gene>
<dbReference type="OrthoDB" id="2608177at2"/>
<dbReference type="SUPFAM" id="SSF56024">
    <property type="entry name" value="Phospholipase D/nuclease"/>
    <property type="match status" value="1"/>
</dbReference>
<protein>
    <submittedName>
        <fullName evidence="2">6-phosphogluconolactonase</fullName>
    </submittedName>
</protein>
<evidence type="ECO:0000313" key="3">
    <source>
        <dbReference type="Proteomes" id="UP000468766"/>
    </source>
</evidence>
<dbReference type="GO" id="GO:0003824">
    <property type="term" value="F:catalytic activity"/>
    <property type="evidence" value="ECO:0007669"/>
    <property type="project" value="InterPro"/>
</dbReference>
<feature type="domain" description="PLD phosphodiesterase" evidence="1">
    <location>
        <begin position="107"/>
        <end position="133"/>
    </location>
</feature>
<proteinExistence type="predicted"/>
<sequence length="371" mass="43479">MKKEYFLSDAKFIYSKDELGYQEVLDDFKNAEEIIIVTYNISEKQLLLIQKLSEASSDAEISIFTNIPSRWDTYYGDAYKNTARKKINVYLTKLKPDSIGEKVSVFFNFDNHGKIIMTNNLAYVGSANYSEESVYNIEFGIISRDIDFITFLKEEITKELEKSSTPYFEYDYLPLLLEIKMHLSNLFALRGELFDQIYSYYDDLDGKGYFYNDTEERLNQKTIDNIIVELDKCSELMGTICDASDHLTEEEYILDDLNDYYEALRTLENQFEDVSSNEEVYELACFDSSERAIQIIQDEYSAEAYDEYLEGYVQKAMDSVHEEFQDICQESKESLDDMLEILDKYLDSSRKALEEFEELEFRKINGNIDNT</sequence>
<dbReference type="Gene3D" id="3.30.870.10">
    <property type="entry name" value="Endonuclease Chain A"/>
    <property type="match status" value="1"/>
</dbReference>
<dbReference type="CDD" id="cd00138">
    <property type="entry name" value="PLDc_SF"/>
    <property type="match status" value="1"/>
</dbReference>
<dbReference type="RefSeq" id="WP_151618689.1">
    <property type="nucleotide sequence ID" value="NZ_WBXO01000002.1"/>
</dbReference>
<name>A0A6I0ET02_9FIRM</name>